<dbReference type="AlphaFoldDB" id="A0A397TH17"/>
<dbReference type="Proteomes" id="UP000265703">
    <property type="component" value="Unassembled WGS sequence"/>
</dbReference>
<reference evidence="1 2" key="1">
    <citation type="submission" date="2018-06" db="EMBL/GenBank/DDBJ databases">
        <title>Comparative genomics reveals the genomic features of Rhizophagus irregularis, R. cerebriforme, R. diaphanum and Gigaspora rosea, and their symbiotic lifestyle signature.</title>
        <authorList>
            <person name="Morin E."/>
            <person name="San Clemente H."/>
            <person name="Chen E.C.H."/>
            <person name="De La Providencia I."/>
            <person name="Hainaut M."/>
            <person name="Kuo A."/>
            <person name="Kohler A."/>
            <person name="Murat C."/>
            <person name="Tang N."/>
            <person name="Roy S."/>
            <person name="Loubradou J."/>
            <person name="Henrissat B."/>
            <person name="Grigoriev I.V."/>
            <person name="Corradi N."/>
            <person name="Roux C."/>
            <person name="Martin F.M."/>
        </authorList>
    </citation>
    <scope>NUCLEOTIDE SEQUENCE [LARGE SCALE GENOMIC DNA]</scope>
    <source>
        <strain evidence="1 2">DAOM 227022</strain>
    </source>
</reference>
<name>A0A397TH17_9GLOM</name>
<evidence type="ECO:0000313" key="1">
    <source>
        <dbReference type="EMBL" id="RIA97550.1"/>
    </source>
</evidence>
<comment type="caution">
    <text evidence="1">The sequence shown here is derived from an EMBL/GenBank/DDBJ whole genome shotgun (WGS) entry which is preliminary data.</text>
</comment>
<gene>
    <name evidence="1" type="ORF">C1645_813970</name>
</gene>
<evidence type="ECO:0000313" key="2">
    <source>
        <dbReference type="Proteomes" id="UP000265703"/>
    </source>
</evidence>
<sequence>MFILGYLNLSFTFNPNPPNNRIPVCDACYKNLFRNYSPYLHPTPPEIENIPLWKRKYLSPIFLHSSLERTSDMNNYITYQSFVDNMGYSKNYRSLTLYSRMLGAFLENYESNPNDRNHNWFDISLVNGINWLHNNNPYISSYSNLFSNQNYIPTFSTATHISDNDNAPPFRYGDIVISHMNFPNEVHNEDAHYTRLMAGFHHNNVETNSLPIPINHPDLKALLFPDLFPDGHGHYQEIISNLTT</sequence>
<keyword evidence="2" id="KW-1185">Reference proteome</keyword>
<dbReference type="EMBL" id="QKYT01000028">
    <property type="protein sequence ID" value="RIA97550.1"/>
    <property type="molecule type" value="Genomic_DNA"/>
</dbReference>
<protein>
    <submittedName>
        <fullName evidence="1">Uncharacterized protein</fullName>
    </submittedName>
</protein>
<proteinExistence type="predicted"/>
<organism evidence="1 2">
    <name type="scientific">Glomus cerebriforme</name>
    <dbReference type="NCBI Taxonomy" id="658196"/>
    <lineage>
        <taxon>Eukaryota</taxon>
        <taxon>Fungi</taxon>
        <taxon>Fungi incertae sedis</taxon>
        <taxon>Mucoromycota</taxon>
        <taxon>Glomeromycotina</taxon>
        <taxon>Glomeromycetes</taxon>
        <taxon>Glomerales</taxon>
        <taxon>Glomeraceae</taxon>
        <taxon>Glomus</taxon>
    </lineage>
</organism>
<accession>A0A397TH17</accession>
<dbReference type="OrthoDB" id="2440770at2759"/>